<evidence type="ECO:0000256" key="8">
    <source>
        <dbReference type="ARBA" id="ARBA00035585"/>
    </source>
</evidence>
<evidence type="ECO:0000256" key="10">
    <source>
        <dbReference type="HAMAP-Rule" id="MF_00454"/>
    </source>
</evidence>
<evidence type="ECO:0000256" key="9">
    <source>
        <dbReference type="ARBA" id="ARBA00049940"/>
    </source>
</evidence>
<keyword evidence="10" id="KW-0813">Transport</keyword>
<dbReference type="Pfam" id="PF02537">
    <property type="entry name" value="CRCB"/>
    <property type="match status" value="1"/>
</dbReference>
<dbReference type="GO" id="GO:0140114">
    <property type="term" value="P:cellular detoxification of fluoride"/>
    <property type="evidence" value="ECO:0007669"/>
    <property type="project" value="UniProtKB-UniRule"/>
</dbReference>
<dbReference type="PANTHER" id="PTHR28259:SF1">
    <property type="entry name" value="FLUORIDE EXPORT PROTEIN 1-RELATED"/>
    <property type="match status" value="1"/>
</dbReference>
<dbReference type="PANTHER" id="PTHR28259">
    <property type="entry name" value="FLUORIDE EXPORT PROTEIN 1-RELATED"/>
    <property type="match status" value="1"/>
</dbReference>
<protein>
    <recommendedName>
        <fullName evidence="10">Fluoride-specific ion channel FluC</fullName>
    </recommendedName>
</protein>
<accession>A0A0R1EW40</accession>
<proteinExistence type="inferred from homology"/>
<dbReference type="GO" id="GO:0046872">
    <property type="term" value="F:metal ion binding"/>
    <property type="evidence" value="ECO:0007669"/>
    <property type="project" value="UniProtKB-KW"/>
</dbReference>
<keyword evidence="10" id="KW-0479">Metal-binding</keyword>
<dbReference type="PATRIC" id="fig|1423816.3.peg.939"/>
<feature type="transmembrane region" description="Helical" evidence="10">
    <location>
        <begin position="84"/>
        <end position="105"/>
    </location>
</feature>
<comment type="similarity">
    <text evidence="7 10">Belongs to the fluoride channel Fluc/FEX (TC 1.A.43) family.</text>
</comment>
<feature type="transmembrane region" description="Helical" evidence="10">
    <location>
        <begin position="117"/>
        <end position="140"/>
    </location>
</feature>
<comment type="activity regulation">
    <text evidence="10">Na(+) is not transported, but it plays an essential structural role and its presence is essential for fluoride channel function.</text>
</comment>
<keyword evidence="3 10" id="KW-0812">Transmembrane</keyword>
<comment type="catalytic activity">
    <reaction evidence="8">
        <text>fluoride(in) = fluoride(out)</text>
        <dbReference type="Rhea" id="RHEA:76159"/>
        <dbReference type="ChEBI" id="CHEBI:17051"/>
    </reaction>
    <physiologicalReaction direction="left-to-right" evidence="8">
        <dbReference type="Rhea" id="RHEA:76160"/>
    </physiologicalReaction>
</comment>
<keyword evidence="10" id="KW-0915">Sodium</keyword>
<keyword evidence="2 10" id="KW-1003">Cell membrane</keyword>
<evidence type="ECO:0000256" key="6">
    <source>
        <dbReference type="ARBA" id="ARBA00023303"/>
    </source>
</evidence>
<dbReference type="GO" id="GO:0005886">
    <property type="term" value="C:plasma membrane"/>
    <property type="evidence" value="ECO:0007669"/>
    <property type="project" value="UniProtKB-SubCell"/>
</dbReference>
<evidence type="ECO:0000256" key="5">
    <source>
        <dbReference type="ARBA" id="ARBA00023136"/>
    </source>
</evidence>
<feature type="transmembrane region" description="Helical" evidence="10">
    <location>
        <begin position="56"/>
        <end position="75"/>
    </location>
</feature>
<keyword evidence="6 10" id="KW-0407">Ion channel</keyword>
<comment type="caution">
    <text evidence="11">The sequence shown here is derived from an EMBL/GenBank/DDBJ whole genome shotgun (WGS) entry which is preliminary data.</text>
</comment>
<evidence type="ECO:0000313" key="11">
    <source>
        <dbReference type="EMBL" id="KRK11761.1"/>
    </source>
</evidence>
<keyword evidence="5 10" id="KW-0472">Membrane</keyword>
<evidence type="ECO:0000313" key="12">
    <source>
        <dbReference type="Proteomes" id="UP000051984"/>
    </source>
</evidence>
<evidence type="ECO:0000256" key="3">
    <source>
        <dbReference type="ARBA" id="ARBA00022692"/>
    </source>
</evidence>
<reference evidence="11 12" key="1">
    <citation type="journal article" date="2015" name="Genome Announc.">
        <title>Expanding the biotechnology potential of lactobacilli through comparative genomics of 213 strains and associated genera.</title>
        <authorList>
            <person name="Sun Z."/>
            <person name="Harris H.M."/>
            <person name="McCann A."/>
            <person name="Guo C."/>
            <person name="Argimon S."/>
            <person name="Zhang W."/>
            <person name="Yang X."/>
            <person name="Jeffery I.B."/>
            <person name="Cooney J.C."/>
            <person name="Kagawa T.F."/>
            <person name="Liu W."/>
            <person name="Song Y."/>
            <person name="Salvetti E."/>
            <person name="Wrobel A."/>
            <person name="Rasinkangas P."/>
            <person name="Parkhill J."/>
            <person name="Rea M.C."/>
            <person name="O'Sullivan O."/>
            <person name="Ritari J."/>
            <person name="Douillard F.P."/>
            <person name="Paul Ross R."/>
            <person name="Yang R."/>
            <person name="Briner A.E."/>
            <person name="Felis G.E."/>
            <person name="de Vos W.M."/>
            <person name="Barrangou R."/>
            <person name="Klaenhammer T.R."/>
            <person name="Caufield P.W."/>
            <person name="Cui Y."/>
            <person name="Zhang H."/>
            <person name="O'Toole P.W."/>
        </authorList>
    </citation>
    <scope>NUCLEOTIDE SEQUENCE [LARGE SCALE GENOMIC DNA]</scope>
    <source>
        <strain evidence="11 12">DSM 20178</strain>
    </source>
</reference>
<name>A0A0R1EW40_LACZE</name>
<feature type="binding site" evidence="10">
    <location>
        <position position="95"/>
    </location>
    <ligand>
        <name>Na(+)</name>
        <dbReference type="ChEBI" id="CHEBI:29101"/>
        <note>structural</note>
    </ligand>
</feature>
<evidence type="ECO:0000256" key="7">
    <source>
        <dbReference type="ARBA" id="ARBA00035120"/>
    </source>
</evidence>
<evidence type="ECO:0000256" key="2">
    <source>
        <dbReference type="ARBA" id="ARBA00022475"/>
    </source>
</evidence>
<dbReference type="EMBL" id="AZCT01000014">
    <property type="protein sequence ID" value="KRK11761.1"/>
    <property type="molecule type" value="Genomic_DNA"/>
</dbReference>
<keyword evidence="10" id="KW-0406">Ion transport</keyword>
<sequence>MYGWQETHEKENEQFMIQREQVRFGWLVGIFVGGFFGGVLRYWISAVTTDQATMMGTTIVNLLGSFLLAVTTYGLDLKFDLPEWLLLAIGTGLIGGFTTFSTLMLDFVSLIRTNMLAAILMLSVNLLGGMLAVAGGVLVAKFTVGEDHGALW</sequence>
<dbReference type="InterPro" id="IPR003691">
    <property type="entry name" value="FluC"/>
</dbReference>
<gene>
    <name evidence="10" type="primary">fluC</name>
    <name evidence="10" type="synonym">crcB</name>
    <name evidence="11" type="ORF">FD51_GL000909</name>
</gene>
<evidence type="ECO:0000256" key="4">
    <source>
        <dbReference type="ARBA" id="ARBA00022989"/>
    </source>
</evidence>
<dbReference type="Proteomes" id="UP000051984">
    <property type="component" value="Unassembled WGS sequence"/>
</dbReference>
<dbReference type="GO" id="GO:0062054">
    <property type="term" value="F:fluoride channel activity"/>
    <property type="evidence" value="ECO:0007669"/>
    <property type="project" value="UniProtKB-UniRule"/>
</dbReference>
<evidence type="ECO:0000256" key="1">
    <source>
        <dbReference type="ARBA" id="ARBA00004651"/>
    </source>
</evidence>
<dbReference type="HAMAP" id="MF_00454">
    <property type="entry name" value="FluC"/>
    <property type="match status" value="1"/>
</dbReference>
<keyword evidence="4 10" id="KW-1133">Transmembrane helix</keyword>
<comment type="function">
    <text evidence="9 10">Fluoride-specific ion channel. Important for reducing fluoride concentration in the cell, thus reducing its toxicity.</text>
</comment>
<dbReference type="eggNOG" id="COG0239">
    <property type="taxonomic scope" value="Bacteria"/>
</dbReference>
<comment type="subcellular location">
    <subcellularLocation>
        <location evidence="1 10">Cell membrane</location>
        <topology evidence="1 10">Multi-pass membrane protein</topology>
    </subcellularLocation>
</comment>
<feature type="transmembrane region" description="Helical" evidence="10">
    <location>
        <begin position="24"/>
        <end position="44"/>
    </location>
</feature>
<organism evidence="11 12">
    <name type="scientific">Lacticaseibacillus zeae DSM 20178 = KCTC 3804</name>
    <dbReference type="NCBI Taxonomy" id="1423816"/>
    <lineage>
        <taxon>Bacteria</taxon>
        <taxon>Bacillati</taxon>
        <taxon>Bacillota</taxon>
        <taxon>Bacilli</taxon>
        <taxon>Lactobacillales</taxon>
        <taxon>Lactobacillaceae</taxon>
        <taxon>Lacticaseibacillus</taxon>
    </lineage>
</organism>
<feature type="binding site" evidence="10">
    <location>
        <position position="98"/>
    </location>
    <ligand>
        <name>Na(+)</name>
        <dbReference type="ChEBI" id="CHEBI:29101"/>
        <note>structural</note>
    </ligand>
</feature>
<dbReference type="AlphaFoldDB" id="A0A0R1EW40"/>